<accession>A0A6J4SLY0</accession>
<dbReference type="GO" id="GO:0008168">
    <property type="term" value="F:methyltransferase activity"/>
    <property type="evidence" value="ECO:0007669"/>
    <property type="project" value="UniProtKB-KW"/>
</dbReference>
<dbReference type="GO" id="GO:0032259">
    <property type="term" value="P:methylation"/>
    <property type="evidence" value="ECO:0007669"/>
    <property type="project" value="UniProtKB-KW"/>
</dbReference>
<evidence type="ECO:0000313" key="1">
    <source>
        <dbReference type="EMBL" id="CAA9502210.1"/>
    </source>
</evidence>
<dbReference type="EMBL" id="CADCVS010000261">
    <property type="protein sequence ID" value="CAA9502210.1"/>
    <property type="molecule type" value="Genomic_DNA"/>
</dbReference>
<keyword evidence="1" id="KW-0489">Methyltransferase</keyword>
<gene>
    <name evidence="1" type="ORF">AVDCRST_MAG30-1980</name>
</gene>
<dbReference type="Gene3D" id="3.10.180.10">
    <property type="entry name" value="2,3-Dihydroxybiphenyl 1,2-Dioxygenase, domain 1"/>
    <property type="match status" value="1"/>
</dbReference>
<proteinExistence type="predicted"/>
<dbReference type="AlphaFoldDB" id="A0A6J4SLY0"/>
<sequence length="42" mass="4356">MGEIFADPDPERAQRAMQAMLGMRKLDVAALRAAADGGVPAG</sequence>
<reference evidence="1" key="1">
    <citation type="submission" date="2020-02" db="EMBL/GenBank/DDBJ databases">
        <authorList>
            <person name="Meier V. D."/>
        </authorList>
    </citation>
    <scope>NUCLEOTIDE SEQUENCE</scope>
    <source>
        <strain evidence="1">AVDCRST_MAG30</strain>
    </source>
</reference>
<name>A0A6J4SLY0_9ACTN</name>
<organism evidence="1">
    <name type="scientific">uncultured Solirubrobacteraceae bacterium</name>
    <dbReference type="NCBI Taxonomy" id="1162706"/>
    <lineage>
        <taxon>Bacteria</taxon>
        <taxon>Bacillati</taxon>
        <taxon>Actinomycetota</taxon>
        <taxon>Thermoleophilia</taxon>
        <taxon>Solirubrobacterales</taxon>
        <taxon>Solirubrobacteraceae</taxon>
        <taxon>environmental samples</taxon>
    </lineage>
</organism>
<keyword evidence="1" id="KW-0830">Ubiquinone</keyword>
<protein>
    <submittedName>
        <fullName evidence="1">3-demethylubiquinone-9 3-methyltransferase</fullName>
    </submittedName>
</protein>
<dbReference type="InterPro" id="IPR029068">
    <property type="entry name" value="Glyas_Bleomycin-R_OHBP_Dase"/>
</dbReference>
<keyword evidence="1" id="KW-0808">Transferase</keyword>